<proteinExistence type="predicted"/>
<sequence>MRKDFGELFAALDQQVAVWKGNEQLHVALWAVVATRLTLFFGCFPVSLARSPSSRVYCSPSLCPPCPLHTSQLEYPPSVAAALTSAAAAAALTSAATSDAATAAAAPQSPLRPSLPH</sequence>
<protein>
    <submittedName>
        <fullName evidence="1">Uncharacterized protein</fullName>
    </submittedName>
</protein>
<organism evidence="1">
    <name type="scientific">Ananas comosus var. bracteatus</name>
    <name type="common">red pineapple</name>
    <dbReference type="NCBI Taxonomy" id="296719"/>
    <lineage>
        <taxon>Eukaryota</taxon>
        <taxon>Viridiplantae</taxon>
        <taxon>Streptophyta</taxon>
        <taxon>Embryophyta</taxon>
        <taxon>Tracheophyta</taxon>
        <taxon>Spermatophyta</taxon>
        <taxon>Magnoliopsida</taxon>
        <taxon>Liliopsida</taxon>
        <taxon>Poales</taxon>
        <taxon>Bromeliaceae</taxon>
        <taxon>Bromelioideae</taxon>
        <taxon>Ananas</taxon>
    </lineage>
</organism>
<reference evidence="1" key="1">
    <citation type="submission" date="2020-07" db="EMBL/GenBank/DDBJ databases">
        <authorList>
            <person name="Lin J."/>
        </authorList>
    </citation>
    <scope>NUCLEOTIDE SEQUENCE</scope>
</reference>
<gene>
    <name evidence="1" type="ORF">CB5_LOCUS1653</name>
</gene>
<dbReference type="AlphaFoldDB" id="A0A6V7NIM5"/>
<accession>A0A6V7NIM5</accession>
<evidence type="ECO:0000313" key="1">
    <source>
        <dbReference type="EMBL" id="CAD1818442.1"/>
    </source>
</evidence>
<dbReference type="EMBL" id="LR862139">
    <property type="protein sequence ID" value="CAD1818442.1"/>
    <property type="molecule type" value="Genomic_DNA"/>
</dbReference>
<name>A0A6V7NIM5_ANACO</name>